<evidence type="ECO:0000256" key="11">
    <source>
        <dbReference type="ARBA" id="ARBA00023306"/>
    </source>
</evidence>
<dbReference type="InterPro" id="IPR051579">
    <property type="entry name" value="DDR_Transcriptional_Reg"/>
</dbReference>
<dbReference type="PANTHER" id="PTHR23196">
    <property type="entry name" value="PAX TRANSCRIPTION ACTIVATION DOMAIN INTERACTING PROTEIN"/>
    <property type="match status" value="1"/>
</dbReference>
<reference evidence="17 18" key="1">
    <citation type="submission" date="2019-08" db="EMBL/GenBank/DDBJ databases">
        <authorList>
            <person name="Alioto T."/>
            <person name="Alioto T."/>
            <person name="Gomez Garrido J."/>
        </authorList>
    </citation>
    <scope>NUCLEOTIDE SEQUENCE [LARGE SCALE GENOMIC DNA]</scope>
</reference>
<evidence type="ECO:0000256" key="14">
    <source>
        <dbReference type="SAM" id="MobiDB-lite"/>
    </source>
</evidence>
<dbReference type="Proteomes" id="UP000325440">
    <property type="component" value="Unassembled WGS sequence"/>
</dbReference>
<dbReference type="CDD" id="cd18432">
    <property type="entry name" value="BRCT_PAXIP1_rpt6_like"/>
    <property type="match status" value="1"/>
</dbReference>
<feature type="compositionally biased region" description="Low complexity" evidence="14">
    <location>
        <begin position="1278"/>
        <end position="1290"/>
    </location>
</feature>
<dbReference type="Gene3D" id="2.60.200.20">
    <property type="match status" value="1"/>
</dbReference>
<comment type="subcellular location">
    <subcellularLocation>
        <location evidence="2">Chromosome</location>
    </subcellularLocation>
    <subcellularLocation>
        <location evidence="1">Nucleus</location>
    </subcellularLocation>
</comment>
<feature type="compositionally biased region" description="Basic and acidic residues" evidence="14">
    <location>
        <begin position="1332"/>
        <end position="1341"/>
    </location>
</feature>
<dbReference type="PROSITE" id="PS50172">
    <property type="entry name" value="BRCT"/>
    <property type="match status" value="1"/>
</dbReference>
<evidence type="ECO:0000256" key="7">
    <source>
        <dbReference type="ARBA" id="ARBA00022763"/>
    </source>
</evidence>
<feature type="compositionally biased region" description="Polar residues" evidence="14">
    <location>
        <begin position="631"/>
        <end position="642"/>
    </location>
</feature>
<proteinExistence type="predicted"/>
<sequence>MDEDFVWPCTQAMVSADDRNDDGKENSKDFGRLVLSDMFDNECYVLKEGDNTIGRHPLNDIYIEHSSVSMNHAVIQCDSDGVVLLDKGSLNKTRLNKKNLKKGVAYFLDENAILMFGEVQVNYYVNGELSKITSEIKSNTSNDTSIRTTTEKCETSIQTLFNTIITPGISFNGNLTDEVTDCNVSTDIGHSSIGKMEIVVPKVEHSINAHKVASELQLSSSNDEFLLEAISQVELIENNLNSSIFHSVSREETPSPVMDLTETIQKASDLQETSNKVTYEMTREDTPSPTLHFGSPLSHKFSITNNKPIDMFQSPGKTNTNDIREDTPSPLTNLEHFDDSNILSTLDVNNHNILLDNEYTSKLDEFDETQILDSTQKLPTTGILTTSKITQLPKHLNYLNNQPERTEIKELNVADESTQVPFAINKDDSFHCQPQNVSTKGDKSNLLEVQIFGNVCTSEPNNCQLNEIKVQTIDLGDKQVESTIKTVPTLKITNLYSNTPKNEFKISTAQPVELVDQNSLNCHAKLSPTSKHCYSSISMSQLAKQKQNITENNFNTLKADDDDFFFYTAQKVESSINNSYINTKSNFNSIVICEDSNYNKNKLFEEKNQQDDKDFFNCPTQKLFIPKKNITTTKPSTTNVSETQTFSQFQQTSKTNKKNSSSDEGLTKLQEMDDDDFFNCPTQKLSISKKNITTAETSTINNEKTQQIPQQENEDFFNCPTQKLSISKKNITTAETSTINKEKTQQIPQQEDEDFFNCPTQKLSIPKNNIITTKPSTINESETQIFLQFQQTSKTNKKNSNSNEGLTKLQEMDDDDFFNCPTQKLSIPKNNIITTKPSTINESETQMFLQFQQTSKTNKKNSNSNEGLTKLQEMDDDDFFNCPTQKLSISKKNITTAETSTINNEKTQQIPQQEDEDFFNCPTQKLSIPKKNIPTTINELETQTFSQFQQINKSIKINSSIPEDLTQSPEIDENSLNHLHQNISITTKQKLTKLSTAIKKEEFKKCSESNKTSTMVSNNICTSNILENLTQILEMHDNVHFDCPIVPSVKSESFMNSQKKNLNDQDINEIKIVNSTVQSNISVISNGTKNLVVDQNLDITTNQKQTMQIDNINKDSYQKPSFVVSNSKNNLDVLSPKMCIKNNSLENKKKNEKPIICVRKDLLKSPESSNNKYLRSTNKSIILNKTVRLANENIDLPSSSKIVNNSENGLNVLSFKQESLTGSFVECQAPKYLKFKHQSKHMNESILYSPLNVPNLNTDLTLDHQSTVIAIQDKVGTSNSESASSNNSASQWKSLKMDKQNRGKMGNKENFIENKNENISVKKERYQTRAIAKKENSVELSRKRKHDGKSVDENNKKKCDENVKNVPIPLIHRTLETVVTFSYLRNREMKEFVEKTGGSVTDDITQCTVLVSDKIRCTMKILSAIGRGCPIVSANWVKHSYVVRVFEEIEEFITVDKDAERKYNFQLKESLAKARANKLLKGYTVLVTPSVKPGPKDMKVIITCAGGNYVVNWPKSMGQKNIIVTCNQDRNQWKAIWNNDKAKIIDSDTLITSIIRQKLIV</sequence>
<dbReference type="Gene3D" id="3.40.50.10190">
    <property type="entry name" value="BRCT domain"/>
    <property type="match status" value="2"/>
</dbReference>
<dbReference type="SUPFAM" id="SSF52113">
    <property type="entry name" value="BRCT domain"/>
    <property type="match status" value="1"/>
</dbReference>
<evidence type="ECO:0000259" key="16">
    <source>
        <dbReference type="PROSITE" id="PS50172"/>
    </source>
</evidence>
<evidence type="ECO:0000256" key="4">
    <source>
        <dbReference type="ARBA" id="ARBA00022454"/>
    </source>
</evidence>
<organism evidence="17 18">
    <name type="scientific">Cinara cedri</name>
    <dbReference type="NCBI Taxonomy" id="506608"/>
    <lineage>
        <taxon>Eukaryota</taxon>
        <taxon>Metazoa</taxon>
        <taxon>Ecdysozoa</taxon>
        <taxon>Arthropoda</taxon>
        <taxon>Hexapoda</taxon>
        <taxon>Insecta</taxon>
        <taxon>Pterygota</taxon>
        <taxon>Neoptera</taxon>
        <taxon>Paraneoptera</taxon>
        <taxon>Hemiptera</taxon>
        <taxon>Sternorrhyncha</taxon>
        <taxon>Aphidomorpha</taxon>
        <taxon>Aphidoidea</taxon>
        <taxon>Aphididae</taxon>
        <taxon>Lachninae</taxon>
        <taxon>Cinara</taxon>
    </lineage>
</organism>
<dbReference type="InterPro" id="IPR008984">
    <property type="entry name" value="SMAD_FHA_dom_sf"/>
</dbReference>
<keyword evidence="10" id="KW-0539">Nucleus</keyword>
<keyword evidence="11" id="KW-0131">Cell cycle</keyword>
<dbReference type="OrthoDB" id="342264at2759"/>
<evidence type="ECO:0000256" key="3">
    <source>
        <dbReference type="ARBA" id="ARBA00015014"/>
    </source>
</evidence>
<dbReference type="GO" id="GO:0005694">
    <property type="term" value="C:chromosome"/>
    <property type="evidence" value="ECO:0007669"/>
    <property type="project" value="UniProtKB-SubCell"/>
</dbReference>
<evidence type="ECO:0000256" key="5">
    <source>
        <dbReference type="ARBA" id="ARBA00022499"/>
    </source>
</evidence>
<feature type="region of interest" description="Disordered" evidence="14">
    <location>
        <begin position="1332"/>
        <end position="1356"/>
    </location>
</feature>
<feature type="domain" description="FHA" evidence="15">
    <location>
        <begin position="51"/>
        <end position="100"/>
    </location>
</feature>
<feature type="region of interest" description="Disordered" evidence="14">
    <location>
        <begin position="631"/>
        <end position="664"/>
    </location>
</feature>
<dbReference type="PANTHER" id="PTHR23196:SF1">
    <property type="entry name" value="PAX-INTERACTING PROTEIN 1"/>
    <property type="match status" value="1"/>
</dbReference>
<evidence type="ECO:0000256" key="13">
    <source>
        <dbReference type="ARBA" id="ARBA00030146"/>
    </source>
</evidence>
<dbReference type="Pfam" id="PF16589">
    <property type="entry name" value="BRCT_2"/>
    <property type="match status" value="1"/>
</dbReference>
<keyword evidence="6" id="KW-0677">Repeat</keyword>
<dbReference type="SMART" id="SM00240">
    <property type="entry name" value="FHA"/>
    <property type="match status" value="1"/>
</dbReference>
<feature type="region of interest" description="Disordered" evidence="14">
    <location>
        <begin position="1276"/>
        <end position="1308"/>
    </location>
</feature>
<dbReference type="GO" id="GO:0044666">
    <property type="term" value="C:MLL3/4 complex"/>
    <property type="evidence" value="ECO:0007669"/>
    <property type="project" value="TreeGrafter"/>
</dbReference>
<evidence type="ECO:0000313" key="17">
    <source>
        <dbReference type="EMBL" id="VVC44564.1"/>
    </source>
</evidence>
<dbReference type="EMBL" id="CABPRJ010002383">
    <property type="protein sequence ID" value="VVC44564.1"/>
    <property type="molecule type" value="Genomic_DNA"/>
</dbReference>
<protein>
    <recommendedName>
        <fullName evidence="3">Mediator of DNA damage checkpoint protein 1</fullName>
    </recommendedName>
    <alternativeName>
        <fullName evidence="13">PAX transactivation activation domain-interacting protein</fullName>
    </alternativeName>
    <alternativeName>
        <fullName evidence="12">PAX-interacting protein 1</fullName>
    </alternativeName>
</protein>
<evidence type="ECO:0000256" key="6">
    <source>
        <dbReference type="ARBA" id="ARBA00022737"/>
    </source>
</evidence>
<dbReference type="SMART" id="SM00292">
    <property type="entry name" value="BRCT"/>
    <property type="match status" value="2"/>
</dbReference>
<evidence type="ECO:0000256" key="12">
    <source>
        <dbReference type="ARBA" id="ARBA00023858"/>
    </source>
</evidence>
<dbReference type="PROSITE" id="PS50006">
    <property type="entry name" value="FHA_DOMAIN"/>
    <property type="match status" value="1"/>
</dbReference>
<evidence type="ECO:0000256" key="9">
    <source>
        <dbReference type="ARBA" id="ARBA00022990"/>
    </source>
</evidence>
<keyword evidence="18" id="KW-1185">Reference proteome</keyword>
<evidence type="ECO:0000313" key="18">
    <source>
        <dbReference type="Proteomes" id="UP000325440"/>
    </source>
</evidence>
<feature type="compositionally biased region" description="Basic and acidic residues" evidence="14">
    <location>
        <begin position="1295"/>
        <end position="1308"/>
    </location>
</feature>
<gene>
    <name evidence="17" type="ORF">CINCED_3A023705</name>
</gene>
<dbReference type="CDD" id="cd17744">
    <property type="entry name" value="BRCT_MDC1_rpt1"/>
    <property type="match status" value="1"/>
</dbReference>
<dbReference type="InterPro" id="IPR001357">
    <property type="entry name" value="BRCT_dom"/>
</dbReference>
<evidence type="ECO:0000256" key="10">
    <source>
        <dbReference type="ARBA" id="ARBA00023242"/>
    </source>
</evidence>
<dbReference type="InterPro" id="IPR000253">
    <property type="entry name" value="FHA_dom"/>
</dbReference>
<keyword evidence="8" id="KW-0832">Ubl conjugation</keyword>
<dbReference type="GO" id="GO:0006974">
    <property type="term" value="P:DNA damage response"/>
    <property type="evidence" value="ECO:0007669"/>
    <property type="project" value="UniProtKB-KW"/>
</dbReference>
<evidence type="ECO:0000259" key="15">
    <source>
        <dbReference type="PROSITE" id="PS50006"/>
    </source>
</evidence>
<keyword evidence="7" id="KW-0227">DNA damage</keyword>
<dbReference type="Pfam" id="PF00498">
    <property type="entry name" value="FHA"/>
    <property type="match status" value="1"/>
</dbReference>
<evidence type="ECO:0000256" key="2">
    <source>
        <dbReference type="ARBA" id="ARBA00004286"/>
    </source>
</evidence>
<feature type="domain" description="BRCT" evidence="16">
    <location>
        <begin position="1388"/>
        <end position="1454"/>
    </location>
</feature>
<dbReference type="InterPro" id="IPR036420">
    <property type="entry name" value="BRCT_dom_sf"/>
</dbReference>
<dbReference type="SUPFAM" id="SSF49879">
    <property type="entry name" value="SMAD/FHA domain"/>
    <property type="match status" value="1"/>
</dbReference>
<feature type="compositionally biased region" description="Low complexity" evidence="14">
    <location>
        <begin position="643"/>
        <end position="654"/>
    </location>
</feature>
<keyword evidence="4" id="KW-0158">Chromosome</keyword>
<name>A0A5E4NPP7_9HEMI</name>
<keyword evidence="5" id="KW-1017">Isopeptide bond</keyword>
<keyword evidence="9" id="KW-0007">Acetylation</keyword>
<evidence type="ECO:0000256" key="1">
    <source>
        <dbReference type="ARBA" id="ARBA00004123"/>
    </source>
</evidence>
<evidence type="ECO:0000256" key="8">
    <source>
        <dbReference type="ARBA" id="ARBA00022843"/>
    </source>
</evidence>
<accession>A0A5E4NPP7</accession>